<dbReference type="NCBIfam" id="TIGR01926">
    <property type="entry name" value="peroxid_rel"/>
    <property type="match status" value="1"/>
</dbReference>
<sequence>MSRIPTPAIEQTPEKSQPLLAAVRKQLGSVPNLFRIVANSPAALEGYLGLSGALGQGALAAQTRERIALAIAEVNDCGYCLSAHTYIARNLAKLDDAEITANLNGASNDVKADAAVRFAVKLARERGQTSDADIAALKDTGYADAEIVEIIAHVALNTFTNYVNEALKTEIDFPIVTVRAGAAA</sequence>
<dbReference type="InterPro" id="IPR010195">
    <property type="entry name" value="Uncharacterised_peroxidase-rel"/>
</dbReference>
<dbReference type="OrthoDB" id="9808310at2"/>
<accession>A0A1G4SID6</accession>
<protein>
    <submittedName>
        <fullName evidence="2">Uncharacterized peroxidase-related enzyme</fullName>
    </submittedName>
</protein>
<dbReference type="STRING" id="260084.SAMN02927928_2727"/>
<dbReference type="InterPro" id="IPR029032">
    <property type="entry name" value="AhpD-like"/>
</dbReference>
<feature type="domain" description="Carboxymuconolactone decarboxylase-like" evidence="1">
    <location>
        <begin position="41"/>
        <end position="124"/>
    </location>
</feature>
<dbReference type="GO" id="GO:0051920">
    <property type="term" value="F:peroxiredoxin activity"/>
    <property type="evidence" value="ECO:0007669"/>
    <property type="project" value="InterPro"/>
</dbReference>
<organism evidence="2 3">
    <name type="scientific">Asticcacaulis taihuensis</name>
    <dbReference type="NCBI Taxonomy" id="260084"/>
    <lineage>
        <taxon>Bacteria</taxon>
        <taxon>Pseudomonadati</taxon>
        <taxon>Pseudomonadota</taxon>
        <taxon>Alphaproteobacteria</taxon>
        <taxon>Caulobacterales</taxon>
        <taxon>Caulobacteraceae</taxon>
        <taxon>Asticcacaulis</taxon>
    </lineage>
</organism>
<dbReference type="Pfam" id="PF02627">
    <property type="entry name" value="CMD"/>
    <property type="match status" value="1"/>
</dbReference>
<dbReference type="RefSeq" id="WP_090648933.1">
    <property type="nucleotide sequence ID" value="NZ_CBCRYE010000002.1"/>
</dbReference>
<dbReference type="NCBIfam" id="TIGR00778">
    <property type="entry name" value="ahpD_dom"/>
    <property type="match status" value="1"/>
</dbReference>
<reference evidence="3" key="1">
    <citation type="submission" date="2016-10" db="EMBL/GenBank/DDBJ databases">
        <authorList>
            <person name="Varghese N."/>
            <person name="Submissions S."/>
        </authorList>
    </citation>
    <scope>NUCLEOTIDE SEQUENCE [LARGE SCALE GENOMIC DNA]</scope>
    <source>
        <strain evidence="3">CGMCC 1.3431</strain>
    </source>
</reference>
<dbReference type="AlphaFoldDB" id="A0A1G4SID6"/>
<dbReference type="Gene3D" id="1.20.1290.10">
    <property type="entry name" value="AhpD-like"/>
    <property type="match status" value="1"/>
</dbReference>
<dbReference type="InterPro" id="IPR003779">
    <property type="entry name" value="CMD-like"/>
</dbReference>
<name>A0A1G4SID6_9CAUL</name>
<keyword evidence="3" id="KW-1185">Reference proteome</keyword>
<dbReference type="InterPro" id="IPR004675">
    <property type="entry name" value="AhpD_core"/>
</dbReference>
<dbReference type="PANTHER" id="PTHR35446:SF3">
    <property type="entry name" value="CMD DOMAIN-CONTAINING PROTEIN"/>
    <property type="match status" value="1"/>
</dbReference>
<dbReference type="Proteomes" id="UP000199150">
    <property type="component" value="Unassembled WGS sequence"/>
</dbReference>
<dbReference type="SUPFAM" id="SSF69118">
    <property type="entry name" value="AhpD-like"/>
    <property type="match status" value="1"/>
</dbReference>
<evidence type="ECO:0000313" key="3">
    <source>
        <dbReference type="Proteomes" id="UP000199150"/>
    </source>
</evidence>
<dbReference type="EMBL" id="FMTS01000004">
    <property type="protein sequence ID" value="SCW68828.1"/>
    <property type="molecule type" value="Genomic_DNA"/>
</dbReference>
<proteinExistence type="predicted"/>
<evidence type="ECO:0000313" key="2">
    <source>
        <dbReference type="EMBL" id="SCW68828.1"/>
    </source>
</evidence>
<gene>
    <name evidence="2" type="ORF">SAMN02927928_2727</name>
</gene>
<keyword evidence="2" id="KW-0575">Peroxidase</keyword>
<dbReference type="PANTHER" id="PTHR35446">
    <property type="entry name" value="SI:CH211-175M2.5"/>
    <property type="match status" value="1"/>
</dbReference>
<evidence type="ECO:0000259" key="1">
    <source>
        <dbReference type="Pfam" id="PF02627"/>
    </source>
</evidence>
<keyword evidence="2" id="KW-0560">Oxidoreductase</keyword>